<feature type="signal peptide" evidence="1">
    <location>
        <begin position="1"/>
        <end position="25"/>
    </location>
</feature>
<dbReference type="AlphaFoldDB" id="A0A2T4CDN4"/>
<evidence type="ECO:0008006" key="4">
    <source>
        <dbReference type="Google" id="ProtNLM"/>
    </source>
</evidence>
<proteinExistence type="predicted"/>
<sequence length="136" mass="15341">MRSRRRNRNGTLFAFTFFVQTSTLCDRRLECATKPTSSFSQARGEPTTKRLRLSLPLIHCPCTPSKTPQALISSLDSFAGVGWRQLLLIYESTGTLRYQRVPCQIQCIVYSTCALLQLLRSCPALPRCSNRLPDAL</sequence>
<evidence type="ECO:0000256" key="1">
    <source>
        <dbReference type="SAM" id="SignalP"/>
    </source>
</evidence>
<dbReference type="Proteomes" id="UP000240760">
    <property type="component" value="Unassembled WGS sequence"/>
</dbReference>
<dbReference type="EMBL" id="KZ679128">
    <property type="protein sequence ID" value="PTB79663.1"/>
    <property type="molecule type" value="Genomic_DNA"/>
</dbReference>
<evidence type="ECO:0000313" key="2">
    <source>
        <dbReference type="EMBL" id="PTB79663.1"/>
    </source>
</evidence>
<accession>A0A2T4CDN4</accession>
<keyword evidence="3" id="KW-1185">Reference proteome</keyword>
<organism evidence="2 3">
    <name type="scientific">Trichoderma longibrachiatum ATCC 18648</name>
    <dbReference type="NCBI Taxonomy" id="983965"/>
    <lineage>
        <taxon>Eukaryota</taxon>
        <taxon>Fungi</taxon>
        <taxon>Dikarya</taxon>
        <taxon>Ascomycota</taxon>
        <taxon>Pezizomycotina</taxon>
        <taxon>Sordariomycetes</taxon>
        <taxon>Hypocreomycetidae</taxon>
        <taxon>Hypocreales</taxon>
        <taxon>Hypocreaceae</taxon>
        <taxon>Trichoderma</taxon>
    </lineage>
</organism>
<evidence type="ECO:0000313" key="3">
    <source>
        <dbReference type="Proteomes" id="UP000240760"/>
    </source>
</evidence>
<name>A0A2T4CDN4_TRILO</name>
<reference evidence="2 3" key="1">
    <citation type="submission" date="2016-07" db="EMBL/GenBank/DDBJ databases">
        <title>Multiple horizontal gene transfer events from other fungi enriched the ability of initially mycotrophic Trichoderma (Ascomycota) to feed on dead plant biomass.</title>
        <authorList>
            <consortium name="DOE Joint Genome Institute"/>
            <person name="Aerts A."/>
            <person name="Atanasova L."/>
            <person name="Chenthamara K."/>
            <person name="Zhang J."/>
            <person name="Grujic M."/>
            <person name="Henrissat B."/>
            <person name="Kuo A."/>
            <person name="Salamov A."/>
            <person name="Lipzen A."/>
            <person name="Labutti K."/>
            <person name="Barry K."/>
            <person name="Miao Y."/>
            <person name="Rahimi M.J."/>
            <person name="Shen Q."/>
            <person name="Grigoriev I.V."/>
            <person name="Kubicek C.P."/>
            <person name="Druzhinina I.S."/>
        </authorList>
    </citation>
    <scope>NUCLEOTIDE SEQUENCE [LARGE SCALE GENOMIC DNA]</scope>
    <source>
        <strain evidence="2 3">ATCC 18648</strain>
    </source>
</reference>
<keyword evidence="1" id="KW-0732">Signal</keyword>
<protein>
    <recommendedName>
        <fullName evidence="4">Secreted protein</fullName>
    </recommendedName>
</protein>
<gene>
    <name evidence="2" type="ORF">M440DRAFT_244812</name>
</gene>
<feature type="chain" id="PRO_5015474626" description="Secreted protein" evidence="1">
    <location>
        <begin position="26"/>
        <end position="136"/>
    </location>
</feature>